<feature type="region of interest" description="Disordered" evidence="1">
    <location>
        <begin position="1"/>
        <end position="54"/>
    </location>
</feature>
<evidence type="ECO:0000313" key="3">
    <source>
        <dbReference type="Proteomes" id="UP000694408"/>
    </source>
</evidence>
<evidence type="ECO:0000256" key="1">
    <source>
        <dbReference type="SAM" id="MobiDB-lite"/>
    </source>
</evidence>
<dbReference type="AlphaFoldDB" id="A0A8C5NRP2"/>
<accession>A0A8C5NRP2</accession>
<organism evidence="2 3">
    <name type="scientific">Junco hyemalis</name>
    <name type="common">Dark-eyed junco</name>
    <dbReference type="NCBI Taxonomy" id="40217"/>
    <lineage>
        <taxon>Eukaryota</taxon>
        <taxon>Metazoa</taxon>
        <taxon>Chordata</taxon>
        <taxon>Craniata</taxon>
        <taxon>Vertebrata</taxon>
        <taxon>Euteleostomi</taxon>
        <taxon>Archelosauria</taxon>
        <taxon>Archosauria</taxon>
        <taxon>Dinosauria</taxon>
        <taxon>Saurischia</taxon>
        <taxon>Theropoda</taxon>
        <taxon>Coelurosauria</taxon>
        <taxon>Aves</taxon>
        <taxon>Neognathae</taxon>
        <taxon>Neoaves</taxon>
        <taxon>Telluraves</taxon>
        <taxon>Australaves</taxon>
        <taxon>Passeriformes</taxon>
        <taxon>Passerellidae</taxon>
        <taxon>Junco</taxon>
    </lineage>
</organism>
<keyword evidence="3" id="KW-1185">Reference proteome</keyword>
<dbReference type="Proteomes" id="UP000694408">
    <property type="component" value="Unplaced"/>
</dbReference>
<reference evidence="2" key="2">
    <citation type="submission" date="2025-09" db="UniProtKB">
        <authorList>
            <consortium name="Ensembl"/>
        </authorList>
    </citation>
    <scope>IDENTIFICATION</scope>
</reference>
<reference evidence="2" key="1">
    <citation type="submission" date="2025-08" db="UniProtKB">
        <authorList>
            <consortium name="Ensembl"/>
        </authorList>
    </citation>
    <scope>IDENTIFICATION</scope>
</reference>
<protein>
    <submittedName>
        <fullName evidence="2">Uncharacterized protein</fullName>
    </submittedName>
</protein>
<evidence type="ECO:0000313" key="2">
    <source>
        <dbReference type="Ensembl" id="ENSJHYP00000018968.1"/>
    </source>
</evidence>
<sequence>MGTGAGGDRERRGQPLWPAGDRRGQGPWGRRGQLRAPPREGTGAVPSAPRPFNQVPGDWRAGWLNLYRFWREGGLSNLHLSMHPDLGGLAL</sequence>
<proteinExistence type="predicted"/>
<name>A0A8C5NRP2_JUNHY</name>
<dbReference type="Ensembl" id="ENSJHYT00000022887.1">
    <property type="protein sequence ID" value="ENSJHYP00000018968.1"/>
    <property type="gene ID" value="ENSJHYG00000014427.1"/>
</dbReference>